<reference evidence="3 4" key="1">
    <citation type="journal article" date="2023" name="G3 (Bethesda)">
        <title>A chromosome-length genome assembly and annotation of blackberry (Rubus argutus, cv. 'Hillquist').</title>
        <authorList>
            <person name="Bruna T."/>
            <person name="Aryal R."/>
            <person name="Dudchenko O."/>
            <person name="Sargent D.J."/>
            <person name="Mead D."/>
            <person name="Buti M."/>
            <person name="Cavallini A."/>
            <person name="Hytonen T."/>
            <person name="Andres J."/>
            <person name="Pham M."/>
            <person name="Weisz D."/>
            <person name="Mascagni F."/>
            <person name="Usai G."/>
            <person name="Natali L."/>
            <person name="Bassil N."/>
            <person name="Fernandez G.E."/>
            <person name="Lomsadze A."/>
            <person name="Armour M."/>
            <person name="Olukolu B."/>
            <person name="Poorten T."/>
            <person name="Britton C."/>
            <person name="Davik J."/>
            <person name="Ashrafi H."/>
            <person name="Aiden E.L."/>
            <person name="Borodovsky M."/>
            <person name="Worthington M."/>
        </authorList>
    </citation>
    <scope>NUCLEOTIDE SEQUENCE [LARGE SCALE GENOMIC DNA]</scope>
    <source>
        <strain evidence="3">PI 553951</strain>
    </source>
</reference>
<gene>
    <name evidence="3" type="ORF">M0R45_016377</name>
</gene>
<evidence type="ECO:0000313" key="4">
    <source>
        <dbReference type="Proteomes" id="UP001457282"/>
    </source>
</evidence>
<dbReference type="AlphaFoldDB" id="A0AAW1XUV0"/>
<dbReference type="Pfam" id="PF08417">
    <property type="entry name" value="PaO"/>
    <property type="match status" value="1"/>
</dbReference>
<sequence>MRISPEAISLLMIFKWIPRWHEHWTSNKVYIYDGDMIVLQGQEKVFLSMSKEEFGDVNKQYTTITFTPTQADSLVLAFRNWLRRHGNSQPEWFGTSGQQPLPSTVLSKRQMLDRFEQHTLKCSSCKGVYTTFQTWKKC</sequence>
<dbReference type="GO" id="GO:0009534">
    <property type="term" value="C:chloroplast thylakoid"/>
    <property type="evidence" value="ECO:0007669"/>
    <property type="project" value="TreeGrafter"/>
</dbReference>
<evidence type="ECO:0000256" key="1">
    <source>
        <dbReference type="ARBA" id="ARBA00022946"/>
    </source>
</evidence>
<protein>
    <recommendedName>
        <fullName evidence="2">Pheophorbide a oxygenase domain-containing protein</fullName>
    </recommendedName>
</protein>
<dbReference type="Proteomes" id="UP001457282">
    <property type="component" value="Unassembled WGS sequence"/>
</dbReference>
<keyword evidence="4" id="KW-1185">Reference proteome</keyword>
<feature type="domain" description="Pheophorbide a oxygenase" evidence="2">
    <location>
        <begin position="14"/>
        <end position="49"/>
    </location>
</feature>
<dbReference type="PANTHER" id="PTHR21266">
    <property type="entry name" value="IRON-SULFUR DOMAIN CONTAINING PROTEIN"/>
    <property type="match status" value="1"/>
</dbReference>
<accession>A0AAW1XUV0</accession>
<proteinExistence type="predicted"/>
<dbReference type="EMBL" id="JBEDUW010000003">
    <property type="protein sequence ID" value="KAK9939688.1"/>
    <property type="molecule type" value="Genomic_DNA"/>
</dbReference>
<dbReference type="InterPro" id="IPR050584">
    <property type="entry name" value="Cholesterol_7-desaturase"/>
</dbReference>
<evidence type="ECO:0000259" key="2">
    <source>
        <dbReference type="Pfam" id="PF08417"/>
    </source>
</evidence>
<organism evidence="3 4">
    <name type="scientific">Rubus argutus</name>
    <name type="common">Southern blackberry</name>
    <dbReference type="NCBI Taxonomy" id="59490"/>
    <lineage>
        <taxon>Eukaryota</taxon>
        <taxon>Viridiplantae</taxon>
        <taxon>Streptophyta</taxon>
        <taxon>Embryophyta</taxon>
        <taxon>Tracheophyta</taxon>
        <taxon>Spermatophyta</taxon>
        <taxon>Magnoliopsida</taxon>
        <taxon>eudicotyledons</taxon>
        <taxon>Gunneridae</taxon>
        <taxon>Pentapetalae</taxon>
        <taxon>rosids</taxon>
        <taxon>fabids</taxon>
        <taxon>Rosales</taxon>
        <taxon>Rosaceae</taxon>
        <taxon>Rosoideae</taxon>
        <taxon>Rosoideae incertae sedis</taxon>
        <taxon>Rubus</taxon>
    </lineage>
</organism>
<evidence type="ECO:0000313" key="3">
    <source>
        <dbReference type="EMBL" id="KAK9939688.1"/>
    </source>
</evidence>
<dbReference type="GO" id="GO:0010277">
    <property type="term" value="F:chlorophyllide a oxygenase activity"/>
    <property type="evidence" value="ECO:0007669"/>
    <property type="project" value="InterPro"/>
</dbReference>
<dbReference type="GO" id="GO:0032441">
    <property type="term" value="F:pheophorbide a oxygenase activity"/>
    <property type="evidence" value="ECO:0007669"/>
    <property type="project" value="TreeGrafter"/>
</dbReference>
<keyword evidence="1" id="KW-0809">Transit peptide</keyword>
<dbReference type="InterPro" id="IPR013626">
    <property type="entry name" value="PaO"/>
</dbReference>
<dbReference type="PANTHER" id="PTHR21266:SF24">
    <property type="entry name" value="PHEOPHORBIDE A OXYGENASE, CHLOROPLASTIC"/>
    <property type="match status" value="1"/>
</dbReference>
<comment type="caution">
    <text evidence="3">The sequence shown here is derived from an EMBL/GenBank/DDBJ whole genome shotgun (WGS) entry which is preliminary data.</text>
</comment>
<name>A0AAW1XUV0_RUBAR</name>